<evidence type="ECO:0000313" key="9">
    <source>
        <dbReference type="Proteomes" id="UP001271007"/>
    </source>
</evidence>
<accession>A0AAJ0DDF4</accession>
<evidence type="ECO:0000256" key="5">
    <source>
        <dbReference type="ARBA" id="ARBA00038359"/>
    </source>
</evidence>
<evidence type="ECO:0000256" key="6">
    <source>
        <dbReference type="SAM" id="Phobius"/>
    </source>
</evidence>
<feature type="transmembrane region" description="Helical" evidence="6">
    <location>
        <begin position="254"/>
        <end position="276"/>
    </location>
</feature>
<organism evidence="8 9">
    <name type="scientific">Extremus antarcticus</name>
    <dbReference type="NCBI Taxonomy" id="702011"/>
    <lineage>
        <taxon>Eukaryota</taxon>
        <taxon>Fungi</taxon>
        <taxon>Dikarya</taxon>
        <taxon>Ascomycota</taxon>
        <taxon>Pezizomycotina</taxon>
        <taxon>Dothideomycetes</taxon>
        <taxon>Dothideomycetidae</taxon>
        <taxon>Mycosphaerellales</taxon>
        <taxon>Extremaceae</taxon>
        <taxon>Extremus</taxon>
    </lineage>
</organism>
<keyword evidence="2 6" id="KW-0812">Transmembrane</keyword>
<comment type="subcellular location">
    <subcellularLocation>
        <location evidence="1">Membrane</location>
        <topology evidence="1">Multi-pass membrane protein</topology>
    </subcellularLocation>
</comment>
<dbReference type="InterPro" id="IPR049326">
    <property type="entry name" value="Rhodopsin_dom_fungi"/>
</dbReference>
<evidence type="ECO:0000256" key="2">
    <source>
        <dbReference type="ARBA" id="ARBA00022692"/>
    </source>
</evidence>
<gene>
    <name evidence="8" type="ORF">LTR09_010624</name>
</gene>
<evidence type="ECO:0000256" key="4">
    <source>
        <dbReference type="ARBA" id="ARBA00023136"/>
    </source>
</evidence>
<dbReference type="PANTHER" id="PTHR33048">
    <property type="entry name" value="PTH11-LIKE INTEGRAL MEMBRANE PROTEIN (AFU_ORTHOLOGUE AFUA_5G11245)"/>
    <property type="match status" value="1"/>
</dbReference>
<dbReference type="PANTHER" id="PTHR33048:SF47">
    <property type="entry name" value="INTEGRAL MEMBRANE PROTEIN-RELATED"/>
    <property type="match status" value="1"/>
</dbReference>
<evidence type="ECO:0000256" key="1">
    <source>
        <dbReference type="ARBA" id="ARBA00004141"/>
    </source>
</evidence>
<protein>
    <recommendedName>
        <fullName evidence="7">Rhodopsin domain-containing protein</fullName>
    </recommendedName>
</protein>
<dbReference type="Pfam" id="PF20684">
    <property type="entry name" value="Fung_rhodopsin"/>
    <property type="match status" value="2"/>
</dbReference>
<name>A0AAJ0DDF4_9PEZI</name>
<evidence type="ECO:0000313" key="8">
    <source>
        <dbReference type="EMBL" id="KAK3047950.1"/>
    </source>
</evidence>
<comment type="similarity">
    <text evidence="5">Belongs to the SAT4 family.</text>
</comment>
<feature type="domain" description="Rhodopsin" evidence="7">
    <location>
        <begin position="249"/>
        <end position="358"/>
    </location>
</feature>
<dbReference type="InterPro" id="IPR052337">
    <property type="entry name" value="SAT4-like"/>
</dbReference>
<keyword evidence="4 6" id="KW-0472">Membrane</keyword>
<evidence type="ECO:0000256" key="3">
    <source>
        <dbReference type="ARBA" id="ARBA00022989"/>
    </source>
</evidence>
<proteinExistence type="inferred from homology"/>
<feature type="transmembrane region" description="Helical" evidence="6">
    <location>
        <begin position="334"/>
        <end position="354"/>
    </location>
</feature>
<feature type="transmembrane region" description="Helical" evidence="6">
    <location>
        <begin position="181"/>
        <end position="201"/>
    </location>
</feature>
<feature type="transmembrane region" description="Helical" evidence="6">
    <location>
        <begin position="147"/>
        <end position="169"/>
    </location>
</feature>
<keyword evidence="9" id="KW-1185">Reference proteome</keyword>
<dbReference type="EMBL" id="JAWDJX010000054">
    <property type="protein sequence ID" value="KAK3047950.1"/>
    <property type="molecule type" value="Genomic_DNA"/>
</dbReference>
<evidence type="ECO:0000259" key="7">
    <source>
        <dbReference type="Pfam" id="PF20684"/>
    </source>
</evidence>
<sequence length="449" mass="49656">MSTDDGSIPVANRKSTIFGVIIALQVGRKCIAEQHSYSHPADPRDVSCIPETIHPTEAGQKSRMGRCSDMYGIGASLLSASLMNTLINNSKASVTLGTIFSCLSKYKSHCVRKTILLIAVTGVRWGLGQHMTSLSPGDFEMYLKRFYVASGSYIFSTTFIKLSLLLQYLRVYDTGTMRKVCFTLICLISAWGLAFNFMAWVPCFPVRAYWDWSITDARCYAFGGSAEQRRLSSPKLISSAHTGAKTKVPFRAAYVSHATLNLLFDLAVLVCAMPAVPRKDRSRREQIALIGLLTVGTWIVVVSAWRLGTIIAHGAGWGGPDEATDFTWFSPEPVILSAVEVVTAILAASMPIFWPVMEAKLLSVFVTHEIVITHQPYDAHGFELNRSSSQGSERSLNRTALDKAAQYYRSPHLQGYVDPFKTEEQIHITQCGQTARLAEPNTSRYETID</sequence>
<feature type="domain" description="Rhodopsin" evidence="7">
    <location>
        <begin position="116"/>
        <end position="221"/>
    </location>
</feature>
<dbReference type="AlphaFoldDB" id="A0AAJ0DDF4"/>
<keyword evidence="3 6" id="KW-1133">Transmembrane helix</keyword>
<reference evidence="8" key="1">
    <citation type="submission" date="2023-04" db="EMBL/GenBank/DDBJ databases">
        <title>Black Yeasts Isolated from many extreme environments.</title>
        <authorList>
            <person name="Coleine C."/>
            <person name="Stajich J.E."/>
            <person name="Selbmann L."/>
        </authorList>
    </citation>
    <scope>NUCLEOTIDE SEQUENCE</scope>
    <source>
        <strain evidence="8">CCFEE 5312</strain>
    </source>
</reference>
<dbReference type="GO" id="GO:0016020">
    <property type="term" value="C:membrane"/>
    <property type="evidence" value="ECO:0007669"/>
    <property type="project" value="UniProtKB-SubCell"/>
</dbReference>
<comment type="caution">
    <text evidence="8">The sequence shown here is derived from an EMBL/GenBank/DDBJ whole genome shotgun (WGS) entry which is preliminary data.</text>
</comment>
<dbReference type="Proteomes" id="UP001271007">
    <property type="component" value="Unassembled WGS sequence"/>
</dbReference>
<feature type="transmembrane region" description="Helical" evidence="6">
    <location>
        <begin position="288"/>
        <end position="314"/>
    </location>
</feature>